<dbReference type="Proteomes" id="UP001207687">
    <property type="component" value="Unassembled WGS sequence"/>
</dbReference>
<feature type="domain" description="HTH cro/C1-type" evidence="1">
    <location>
        <begin position="5"/>
        <end position="65"/>
    </location>
</feature>
<dbReference type="PROSITE" id="PS50943">
    <property type="entry name" value="HTH_CROC1"/>
    <property type="match status" value="1"/>
</dbReference>
<dbReference type="AlphaFoldDB" id="A0AAW5TNL3"/>
<sequence length="196" mass="22548">MNVQLKKILEEKNMSFSDLKELLEAKGIKVNNSQLSLYSSGKRNPKNKKIWLEIAEVLDVNLQEIITDINSYLAIMGEISENDGEKNCKTENEKMNDLLYQELLSLIDINRASEMEKVQRYCSLAATFEKLGENIRREGAVIYVPSGDSVMKKTNPAIAEQVRVNAALIKLDEFFDKKRELKPKNRVEKDWSKFTK</sequence>
<protein>
    <submittedName>
        <fullName evidence="2">Transcriptional regulator with XRE-family HTH domain</fullName>
    </submittedName>
</protein>
<organism evidence="2 3">
    <name type="scientific">Lactococcus lactis</name>
    <dbReference type="NCBI Taxonomy" id="1358"/>
    <lineage>
        <taxon>Bacteria</taxon>
        <taxon>Bacillati</taxon>
        <taxon>Bacillota</taxon>
        <taxon>Bacilli</taxon>
        <taxon>Lactobacillales</taxon>
        <taxon>Streptococcaceae</taxon>
        <taxon>Lactococcus</taxon>
    </lineage>
</organism>
<accession>A0AAW5TNL3</accession>
<dbReference type="EMBL" id="JAOQNN010000001">
    <property type="protein sequence ID" value="MCW2280427.1"/>
    <property type="molecule type" value="Genomic_DNA"/>
</dbReference>
<dbReference type="CDD" id="cd00093">
    <property type="entry name" value="HTH_XRE"/>
    <property type="match status" value="1"/>
</dbReference>
<reference evidence="2" key="1">
    <citation type="submission" date="2023-08" db="EMBL/GenBank/DDBJ databases">
        <title>Genomic analyses of the natural microbiome of Caenorhabditis elegans.</title>
        <authorList>
            <person name="Samuel B."/>
        </authorList>
    </citation>
    <scope>NUCLEOTIDE SEQUENCE</scope>
    <source>
        <strain evidence="2">BIGb0220</strain>
    </source>
</reference>
<evidence type="ECO:0000313" key="3">
    <source>
        <dbReference type="Proteomes" id="UP001207687"/>
    </source>
</evidence>
<comment type="caution">
    <text evidence="2">The sequence shown here is derived from an EMBL/GenBank/DDBJ whole genome shotgun (WGS) entry which is preliminary data.</text>
</comment>
<gene>
    <name evidence="2" type="ORF">M2256_000885</name>
</gene>
<dbReference type="Pfam" id="PF05119">
    <property type="entry name" value="Terminase_4"/>
    <property type="match status" value="1"/>
</dbReference>
<name>A0AAW5TNL3_9LACT</name>
<dbReference type="Gene3D" id="1.10.260.40">
    <property type="entry name" value="lambda repressor-like DNA-binding domains"/>
    <property type="match status" value="1"/>
</dbReference>
<proteinExistence type="predicted"/>
<evidence type="ECO:0000259" key="1">
    <source>
        <dbReference type="PROSITE" id="PS50943"/>
    </source>
</evidence>
<dbReference type="GO" id="GO:0003677">
    <property type="term" value="F:DNA binding"/>
    <property type="evidence" value="ECO:0007669"/>
    <property type="project" value="InterPro"/>
</dbReference>
<dbReference type="SUPFAM" id="SSF47413">
    <property type="entry name" value="lambda repressor-like DNA-binding domains"/>
    <property type="match status" value="1"/>
</dbReference>
<dbReference type="InterPro" id="IPR006448">
    <property type="entry name" value="Phage_term_ssu_P27"/>
</dbReference>
<dbReference type="InterPro" id="IPR010982">
    <property type="entry name" value="Lambda_DNA-bd_dom_sf"/>
</dbReference>
<evidence type="ECO:0000313" key="2">
    <source>
        <dbReference type="EMBL" id="MCW2280427.1"/>
    </source>
</evidence>
<dbReference type="InterPro" id="IPR001387">
    <property type="entry name" value="Cro/C1-type_HTH"/>
</dbReference>
<dbReference type="RefSeq" id="WP_264653821.1">
    <property type="nucleotide sequence ID" value="NZ_JAOQNN010000001.1"/>
</dbReference>